<evidence type="ECO:0000313" key="1">
    <source>
        <dbReference type="EMBL" id="SCW95443.1"/>
    </source>
</evidence>
<dbReference type="Proteomes" id="UP000198889">
    <property type="component" value="Unassembled WGS sequence"/>
</dbReference>
<keyword evidence="2" id="KW-1185">Reference proteome</keyword>
<gene>
    <name evidence="1" type="ORF">SAMN05660859_0029</name>
</gene>
<name>A0A1G4UP67_9HYPH</name>
<dbReference type="RefSeq" id="WP_091444037.1">
    <property type="nucleotide sequence ID" value="NZ_FMTP01000010.1"/>
</dbReference>
<evidence type="ECO:0000313" key="2">
    <source>
        <dbReference type="Proteomes" id="UP000198889"/>
    </source>
</evidence>
<accession>A0A1G4UP67</accession>
<organism evidence="1 2">
    <name type="scientific">Ancylobacter rudongensis</name>
    <dbReference type="NCBI Taxonomy" id="177413"/>
    <lineage>
        <taxon>Bacteria</taxon>
        <taxon>Pseudomonadati</taxon>
        <taxon>Pseudomonadota</taxon>
        <taxon>Alphaproteobacteria</taxon>
        <taxon>Hyphomicrobiales</taxon>
        <taxon>Xanthobacteraceae</taxon>
        <taxon>Ancylobacter</taxon>
    </lineage>
</organism>
<reference evidence="2" key="1">
    <citation type="submission" date="2016-10" db="EMBL/GenBank/DDBJ databases">
        <authorList>
            <person name="Varghese N."/>
            <person name="Submissions S."/>
        </authorList>
    </citation>
    <scope>NUCLEOTIDE SEQUENCE [LARGE SCALE GENOMIC DNA]</scope>
    <source>
        <strain evidence="2">CGMCC 1.1761</strain>
    </source>
</reference>
<protein>
    <submittedName>
        <fullName evidence="1">Uncharacterized protein</fullName>
    </submittedName>
</protein>
<proteinExistence type="predicted"/>
<dbReference type="AlphaFoldDB" id="A0A1G4UP67"/>
<dbReference type="STRING" id="177413.SAMN05660859_0029"/>
<sequence>MRAGTPDLPDGWERRRGITGGGWEIYACLAPHGHIAYQHAIWWRNATSEGWHKGRTYQTLRDAFDAIEDVKSQVHHLGFADLDHDALRLEDAPLDVAGFGRF</sequence>
<dbReference type="EMBL" id="FMTP01000010">
    <property type="protein sequence ID" value="SCW95443.1"/>
    <property type="molecule type" value="Genomic_DNA"/>
</dbReference>